<evidence type="ECO:0000256" key="2">
    <source>
        <dbReference type="ARBA" id="ARBA00022692"/>
    </source>
</evidence>
<dbReference type="InterPro" id="IPR038050">
    <property type="entry name" value="Neuro_actylchol_rec"/>
</dbReference>
<feature type="compositionally biased region" description="Basic and acidic residues" evidence="6">
    <location>
        <begin position="615"/>
        <end position="628"/>
    </location>
</feature>
<feature type="region of interest" description="Disordered" evidence="6">
    <location>
        <begin position="606"/>
        <end position="628"/>
    </location>
</feature>
<keyword evidence="2 5" id="KW-0812">Transmembrane</keyword>
<feature type="domain" description="Neurotransmitter-gated ion-channel ligand-binding" evidence="7">
    <location>
        <begin position="30"/>
        <end position="238"/>
    </location>
</feature>
<dbReference type="SUPFAM" id="SSF63712">
    <property type="entry name" value="Nicotinic receptor ligand binding domain-like"/>
    <property type="match status" value="1"/>
</dbReference>
<keyword evidence="5" id="KW-0732">Signal</keyword>
<comment type="caution">
    <text evidence="5">Lacks conserved residue(s) required for the propagation of feature annotation.</text>
</comment>
<dbReference type="EMBL" id="CAXLJM020000151">
    <property type="protein sequence ID" value="CAL8143161.1"/>
    <property type="molecule type" value="Genomic_DNA"/>
</dbReference>
<feature type="transmembrane region" description="Helical" evidence="5">
    <location>
        <begin position="306"/>
        <end position="330"/>
    </location>
</feature>
<feature type="transmembrane region" description="Helical" evidence="5">
    <location>
        <begin position="276"/>
        <end position="294"/>
    </location>
</feature>
<keyword evidence="5" id="KW-0813">Transport</keyword>
<dbReference type="Proteomes" id="UP001642540">
    <property type="component" value="Unassembled WGS sequence"/>
</dbReference>
<protein>
    <recommendedName>
        <fullName evidence="7">Neurotransmitter-gated ion-channel ligand-binding domain-containing protein</fullName>
    </recommendedName>
</protein>
<dbReference type="InterPro" id="IPR036719">
    <property type="entry name" value="Neuro-gated_channel_TM_sf"/>
</dbReference>
<comment type="subcellular location">
    <subcellularLocation>
        <location evidence="1">Membrane</location>
        <topology evidence="1">Multi-pass membrane protein</topology>
    </subcellularLocation>
</comment>
<comment type="similarity">
    <text evidence="5">Belongs to the ligand-gated ion channel (TC 1.A.9) family.</text>
</comment>
<dbReference type="InterPro" id="IPR018000">
    <property type="entry name" value="Neurotransmitter_ion_chnl_CS"/>
</dbReference>
<evidence type="ECO:0000256" key="5">
    <source>
        <dbReference type="RuleBase" id="RU000687"/>
    </source>
</evidence>
<feature type="chain" id="PRO_5044990527" description="Neurotransmitter-gated ion-channel ligand-binding domain-containing protein" evidence="5">
    <location>
        <begin position="19"/>
        <end position="706"/>
    </location>
</feature>
<proteinExistence type="inferred from homology"/>
<dbReference type="PRINTS" id="PR00252">
    <property type="entry name" value="NRIONCHANNEL"/>
</dbReference>
<accession>A0ABP1S3B6</accession>
<dbReference type="SUPFAM" id="SSF90112">
    <property type="entry name" value="Neurotransmitter-gated ion-channel transmembrane pore"/>
    <property type="match status" value="1"/>
</dbReference>
<name>A0ABP1S3B6_9HEXA</name>
<evidence type="ECO:0000256" key="3">
    <source>
        <dbReference type="ARBA" id="ARBA00022989"/>
    </source>
</evidence>
<evidence type="ECO:0000256" key="4">
    <source>
        <dbReference type="ARBA" id="ARBA00023136"/>
    </source>
</evidence>
<keyword evidence="5" id="KW-0407">Ion channel</keyword>
<comment type="caution">
    <text evidence="8">The sequence shown here is derived from an EMBL/GenBank/DDBJ whole genome shotgun (WGS) entry which is preliminary data.</text>
</comment>
<gene>
    <name evidence="8" type="ORF">ODALV1_LOCUS29309</name>
</gene>
<feature type="signal peptide" evidence="5">
    <location>
        <begin position="1"/>
        <end position="18"/>
    </location>
</feature>
<dbReference type="InterPro" id="IPR036734">
    <property type="entry name" value="Neur_chan_lig-bd_sf"/>
</dbReference>
<evidence type="ECO:0000256" key="1">
    <source>
        <dbReference type="ARBA" id="ARBA00004141"/>
    </source>
</evidence>
<evidence type="ECO:0000313" key="9">
    <source>
        <dbReference type="Proteomes" id="UP001642540"/>
    </source>
</evidence>
<dbReference type="Pfam" id="PF02931">
    <property type="entry name" value="Neur_chan_LBD"/>
    <property type="match status" value="1"/>
</dbReference>
<keyword evidence="4 5" id="KW-0472">Membrane</keyword>
<evidence type="ECO:0000259" key="7">
    <source>
        <dbReference type="Pfam" id="PF02931"/>
    </source>
</evidence>
<dbReference type="Gene3D" id="1.20.58.390">
    <property type="entry name" value="Neurotransmitter-gated ion-channel transmembrane domain"/>
    <property type="match status" value="1"/>
</dbReference>
<dbReference type="InterPro" id="IPR006202">
    <property type="entry name" value="Neur_chan_lig-bd"/>
</dbReference>
<organism evidence="8 9">
    <name type="scientific">Orchesella dallaii</name>
    <dbReference type="NCBI Taxonomy" id="48710"/>
    <lineage>
        <taxon>Eukaryota</taxon>
        <taxon>Metazoa</taxon>
        <taxon>Ecdysozoa</taxon>
        <taxon>Arthropoda</taxon>
        <taxon>Hexapoda</taxon>
        <taxon>Collembola</taxon>
        <taxon>Entomobryomorpha</taxon>
        <taxon>Entomobryoidea</taxon>
        <taxon>Orchesellidae</taxon>
        <taxon>Orchesellinae</taxon>
        <taxon>Orchesella</taxon>
    </lineage>
</organism>
<evidence type="ECO:0000313" key="8">
    <source>
        <dbReference type="EMBL" id="CAL8143161.1"/>
    </source>
</evidence>
<keyword evidence="9" id="KW-1185">Reference proteome</keyword>
<dbReference type="InterPro" id="IPR006201">
    <property type="entry name" value="Neur_channel"/>
</dbReference>
<feature type="transmembrane region" description="Helical" evidence="5">
    <location>
        <begin position="248"/>
        <end position="264"/>
    </location>
</feature>
<dbReference type="PANTHER" id="PTHR18945">
    <property type="entry name" value="NEUROTRANSMITTER GATED ION CHANNEL"/>
    <property type="match status" value="1"/>
</dbReference>
<reference evidence="8 9" key="1">
    <citation type="submission" date="2024-08" db="EMBL/GenBank/DDBJ databases">
        <authorList>
            <person name="Cucini C."/>
            <person name="Frati F."/>
        </authorList>
    </citation>
    <scope>NUCLEOTIDE SEQUENCE [LARGE SCALE GENOMIC DNA]</scope>
</reference>
<keyword evidence="5" id="KW-0406">Ion transport</keyword>
<keyword evidence="3 5" id="KW-1133">Transmembrane helix</keyword>
<dbReference type="Gene3D" id="2.70.170.10">
    <property type="entry name" value="Neurotransmitter-gated ion-channel ligand-binding domain"/>
    <property type="match status" value="1"/>
</dbReference>
<sequence>MALFRKLICLLILQVVSGQESSAGKKVSDFLQQKFATYDQSVRPNHGGDPVAVTVSGYVLDISEISEKTQDFTVSLYLRHQWKDSRLEFTEADVGMEKIQLTKEYADKLWKVDTFVVNERESRGHDLLTENVFTRLSSDGTVLTSSRFTIRASCKMELGWFPFDRHTCSLLLESYGQTANDFEYQWKSDSSGNTKTAVGVSSDVTSITFNVAAVNTRLETVTLTIAKYSRISVDFFFIRSATRYVHEVYFPAIILTLLAFVTLLHETGTSKSRLQISILLEGLLILLTALSATNMPKVNYQTALDFYLMICLLIILLVVSVNVAFCLVINSNKASNGIVRLRSVYDNNHVEEADEGKEVLFDTASNISPQASRIFTHQVELVEGNQQQDSATMERRDDFDSASEGLTMRCPDSACHKEVPISEMLEHAVKLHNVPLLENSFGNVEVKFKVDLKSEIYKRKVWICAALRGHTHEFLVAIESGCRSISLVKIFPYVVTHPVSKKFWIGIKTQGQGNESDYATWHKCILATQSTATAFINGDFILLHENHLRAYGQNIEDNGIKCTLKLQILVHDCTCQADAKTTNTNPAHVVNTVTKGEGGAQLLSMGEAASDESDNSAKENVKETTESLDNHLADVDDKSRPGNVDGNSVSGCQVEYAPQIVDAIEVSGTIRNDERVPQIFRNGESIIEERKPKNDVNLPLIGEAIG</sequence>
<evidence type="ECO:0000256" key="6">
    <source>
        <dbReference type="SAM" id="MobiDB-lite"/>
    </source>
</evidence>
<dbReference type="PROSITE" id="PS00236">
    <property type="entry name" value="NEUROTR_ION_CHANNEL"/>
    <property type="match status" value="1"/>
</dbReference>